<evidence type="ECO:0000256" key="1">
    <source>
        <dbReference type="ARBA" id="ARBA00022490"/>
    </source>
</evidence>
<organism evidence="7 8">
    <name type="scientific">Psylliodes chrysocephalus</name>
    <dbReference type="NCBI Taxonomy" id="3402493"/>
    <lineage>
        <taxon>Eukaryota</taxon>
        <taxon>Metazoa</taxon>
        <taxon>Ecdysozoa</taxon>
        <taxon>Arthropoda</taxon>
        <taxon>Hexapoda</taxon>
        <taxon>Insecta</taxon>
        <taxon>Pterygota</taxon>
        <taxon>Neoptera</taxon>
        <taxon>Endopterygota</taxon>
        <taxon>Coleoptera</taxon>
        <taxon>Polyphaga</taxon>
        <taxon>Cucujiformia</taxon>
        <taxon>Chrysomeloidea</taxon>
        <taxon>Chrysomelidae</taxon>
        <taxon>Galerucinae</taxon>
        <taxon>Alticini</taxon>
        <taxon>Psylliodes</taxon>
    </lineage>
</organism>
<keyword evidence="8" id="KW-1185">Reference proteome</keyword>
<keyword evidence="3 5" id="KW-0479">Metal-binding</keyword>
<dbReference type="InterPro" id="IPR028592">
    <property type="entry name" value="QTRTD1"/>
</dbReference>
<evidence type="ECO:0000259" key="6">
    <source>
        <dbReference type="Pfam" id="PF01702"/>
    </source>
</evidence>
<dbReference type="GO" id="GO:0006400">
    <property type="term" value="P:tRNA modification"/>
    <property type="evidence" value="ECO:0007669"/>
    <property type="project" value="InterPro"/>
</dbReference>
<dbReference type="PANTHER" id="PTHR46064:SF1">
    <property type="entry name" value="QUEUINE TRNA-RIBOSYLTRANSFERASE ACCESSORY SUBUNIT 2"/>
    <property type="match status" value="1"/>
</dbReference>
<dbReference type="GO" id="GO:0005737">
    <property type="term" value="C:cytoplasm"/>
    <property type="evidence" value="ECO:0007669"/>
    <property type="project" value="UniProtKB-SubCell"/>
</dbReference>
<dbReference type="OrthoDB" id="27601at2759"/>
<comment type="function">
    <text evidence="5">Non-catalytic subunit of the queuine tRNA-ribosyltransferase (TGT) that catalyzes the base-exchange of a guanine (G) residue with queuine (Q) at position 34 (anticodon wobble position) in tRNAs with GU(N) anticodons (tRNA-Asp, -Asn, -His and -Tyr), resulting in the hypermodified nucleoside queuosine (7-(((4,5-cis-dihydroxy-2-cyclopenten-1-yl)amino)methyl)-7-deazaguanosine).</text>
</comment>
<sequence length="417" mass="48033">MKFHILTLNRRAPRLGVLKDVEDRPNVQIETPVALLHTQGGHIPHVTHEVFKLVSNEPQILQISLVSMHCFQETMEYYHGGISEFIGSKDSLTCLTLHDPSNITKQGHHVKDKIPIWTKHGKVLYNSEMYMNIVEHFKPDMYYLLSDGDTNKTSPQKRISKAVENTISFSKQCLERHKKSQLLKNKFVMAPIAGGYCVKARDKCIEALLKEGDVFSGFLIDGLHNNGPEVEFLPFAEVKGVVNYVVKKLPDEKLISVQGCWNPLNVIKLVQLGIDVFDTSYCRILTERSSALTFNIEENEDEENYEINLRDSKFSEDFNPIFDVCKCLACTKYSKAYIHHLLTVQELLAPVLIMIHNIHHYLRFFKKIRECIGNNTLERLEEQISNQYKKHHDKILNKNEDEYRNGFSSGNESEELL</sequence>
<keyword evidence="4 5" id="KW-0862">Zinc</keyword>
<evidence type="ECO:0000256" key="2">
    <source>
        <dbReference type="ARBA" id="ARBA00022694"/>
    </source>
</evidence>
<comment type="subunit">
    <text evidence="5">Heterodimer of a catalytic subunit and an accessory subunit.</text>
</comment>
<evidence type="ECO:0000256" key="3">
    <source>
        <dbReference type="ARBA" id="ARBA00022723"/>
    </source>
</evidence>
<evidence type="ECO:0000256" key="5">
    <source>
        <dbReference type="HAMAP-Rule" id="MF_03043"/>
    </source>
</evidence>
<dbReference type="Gene3D" id="3.20.20.105">
    <property type="entry name" value="Queuine tRNA-ribosyltransferase-like"/>
    <property type="match status" value="1"/>
</dbReference>
<dbReference type="SUPFAM" id="SSF51713">
    <property type="entry name" value="tRNA-guanine transglycosylase"/>
    <property type="match status" value="1"/>
</dbReference>
<protein>
    <recommendedName>
        <fullName evidence="5">Queuine tRNA-ribosyltransferase accessory subunit 2</fullName>
    </recommendedName>
    <alternativeName>
        <fullName evidence="5">Queuine tRNA-ribosyltransferase domain-containing protein 1</fullName>
    </alternativeName>
</protein>
<comment type="similarity">
    <text evidence="5">Belongs to the queuine tRNA-ribosyltransferase family. QTRT2 subfamily.</text>
</comment>
<dbReference type="EMBL" id="OV651818">
    <property type="protein sequence ID" value="CAH1111675.1"/>
    <property type="molecule type" value="Genomic_DNA"/>
</dbReference>
<dbReference type="NCBIfam" id="TIGR00449">
    <property type="entry name" value="tgt_general"/>
    <property type="match status" value="1"/>
</dbReference>
<feature type="binding site" evidence="5">
    <location>
        <position position="356"/>
    </location>
    <ligand>
        <name>Zn(2+)</name>
        <dbReference type="ChEBI" id="CHEBI:29105"/>
    </ligand>
</feature>
<accession>A0A9P0D3P8</accession>
<comment type="cofactor">
    <cofactor evidence="5">
        <name>Zn(2+)</name>
        <dbReference type="ChEBI" id="CHEBI:29105"/>
    </cofactor>
    <text evidence="5">Binds 1 zinc ion per subunit.</text>
</comment>
<dbReference type="InterPro" id="IPR036511">
    <property type="entry name" value="TGT-like_sf"/>
</dbReference>
<dbReference type="InterPro" id="IPR002616">
    <property type="entry name" value="tRNA_ribo_trans-like"/>
</dbReference>
<evidence type="ECO:0000313" key="7">
    <source>
        <dbReference type="EMBL" id="CAH1111675.1"/>
    </source>
</evidence>
<dbReference type="AlphaFoldDB" id="A0A9P0D3P8"/>
<gene>
    <name evidence="7" type="ORF">PSYICH_LOCUS11753</name>
</gene>
<evidence type="ECO:0000313" key="8">
    <source>
        <dbReference type="Proteomes" id="UP001153636"/>
    </source>
</evidence>
<feature type="domain" description="tRNA-guanine(15) transglycosylase-like" evidence="6">
    <location>
        <begin position="13"/>
        <end position="389"/>
    </location>
</feature>
<name>A0A9P0D3P8_9CUCU</name>
<keyword evidence="1 5" id="KW-0963">Cytoplasm</keyword>
<comment type="subcellular location">
    <subcellularLocation>
        <location evidence="5">Cytoplasm</location>
    </subcellularLocation>
</comment>
<dbReference type="Proteomes" id="UP001153636">
    <property type="component" value="Chromosome 6"/>
</dbReference>
<evidence type="ECO:0000256" key="4">
    <source>
        <dbReference type="ARBA" id="ARBA00022833"/>
    </source>
</evidence>
<feature type="binding site" evidence="5">
    <location>
        <position position="325"/>
    </location>
    <ligand>
        <name>Zn(2+)</name>
        <dbReference type="ChEBI" id="CHEBI:29105"/>
    </ligand>
</feature>
<dbReference type="Pfam" id="PF01702">
    <property type="entry name" value="TGT"/>
    <property type="match status" value="1"/>
</dbReference>
<keyword evidence="2 5" id="KW-0819">tRNA processing</keyword>
<dbReference type="GO" id="GO:0046872">
    <property type="term" value="F:metal ion binding"/>
    <property type="evidence" value="ECO:0007669"/>
    <property type="project" value="UniProtKB-KW"/>
</dbReference>
<feature type="binding site" evidence="5">
    <location>
        <position position="327"/>
    </location>
    <ligand>
        <name>Zn(2+)</name>
        <dbReference type="ChEBI" id="CHEBI:29105"/>
    </ligand>
</feature>
<feature type="binding site" evidence="5">
    <location>
        <position position="330"/>
    </location>
    <ligand>
        <name>Zn(2+)</name>
        <dbReference type="ChEBI" id="CHEBI:29105"/>
    </ligand>
</feature>
<reference evidence="7" key="1">
    <citation type="submission" date="2022-01" db="EMBL/GenBank/DDBJ databases">
        <authorList>
            <person name="King R."/>
        </authorList>
    </citation>
    <scope>NUCLEOTIDE SEQUENCE</scope>
</reference>
<dbReference type="InterPro" id="IPR050852">
    <property type="entry name" value="Queuine_tRNA-ribosyltrfase"/>
</dbReference>
<dbReference type="GO" id="GO:0008479">
    <property type="term" value="F:tRNA-guanosine(34) queuine transglycosylase activity"/>
    <property type="evidence" value="ECO:0007669"/>
    <property type="project" value="UniProtKB-UniRule"/>
</dbReference>
<dbReference type="PANTHER" id="PTHR46064">
    <property type="entry name" value="QUEUINE TRNA-RIBOSYLTRANSFERASE ACCESSORY SUBUNIT 2"/>
    <property type="match status" value="1"/>
</dbReference>
<dbReference type="HAMAP" id="MF_03043">
    <property type="entry name" value="QTRT2"/>
    <property type="match status" value="1"/>
</dbReference>
<proteinExistence type="inferred from homology"/>